<organism evidence="1 2">
    <name type="scientific">Priestia veravalensis</name>
    <dbReference type="NCBI Taxonomy" id="1414648"/>
    <lineage>
        <taxon>Bacteria</taxon>
        <taxon>Bacillati</taxon>
        <taxon>Bacillota</taxon>
        <taxon>Bacilli</taxon>
        <taxon>Bacillales</taxon>
        <taxon>Bacillaceae</taxon>
        <taxon>Priestia</taxon>
    </lineage>
</organism>
<evidence type="ECO:0000313" key="2">
    <source>
        <dbReference type="Proteomes" id="UP000053681"/>
    </source>
</evidence>
<dbReference type="SUPFAM" id="SSF53686">
    <property type="entry name" value="Tryptophan synthase beta subunit-like PLP-dependent enzymes"/>
    <property type="match status" value="1"/>
</dbReference>
<name>A0A0V8JQP1_9BACI</name>
<reference evidence="1 2" key="1">
    <citation type="submission" date="2015-11" db="EMBL/GenBank/DDBJ databases">
        <title>Bacillus caseinolyticus sp nov.</title>
        <authorList>
            <person name="Dastager S.G."/>
            <person name="Mawlankar R."/>
        </authorList>
    </citation>
    <scope>NUCLEOTIDE SEQUENCE [LARGE SCALE GENOMIC DNA]</scope>
    <source>
        <strain evidence="1 2">SGD-V-76</strain>
    </source>
</reference>
<accession>A0A0V8JQP1</accession>
<dbReference type="GO" id="GO:1901605">
    <property type="term" value="P:alpha-amino acid metabolic process"/>
    <property type="evidence" value="ECO:0007669"/>
    <property type="project" value="UniProtKB-ARBA"/>
</dbReference>
<proteinExistence type="predicted"/>
<dbReference type="InterPro" id="IPR036052">
    <property type="entry name" value="TrpB-like_PALP_sf"/>
</dbReference>
<dbReference type="EMBL" id="LNQP01000007">
    <property type="protein sequence ID" value="KSU89333.1"/>
    <property type="molecule type" value="Genomic_DNA"/>
</dbReference>
<keyword evidence="2" id="KW-1185">Reference proteome</keyword>
<sequence length="79" mass="8788">MPFSYVESLSCPKCQKKYDASKARGAATFAAVRQLKASGWLKGTEHIVCLNTGQGIKYPESVEEHVEVLQPSDRISFIR</sequence>
<gene>
    <name evidence="1" type="ORF">AS180_03330</name>
</gene>
<dbReference type="AlphaFoldDB" id="A0A0V8JQP1"/>
<protein>
    <submittedName>
        <fullName evidence="1">Uncharacterized protein</fullName>
    </submittedName>
</protein>
<dbReference type="Proteomes" id="UP000053681">
    <property type="component" value="Unassembled WGS sequence"/>
</dbReference>
<comment type="caution">
    <text evidence="1">The sequence shown here is derived from an EMBL/GenBank/DDBJ whole genome shotgun (WGS) entry which is preliminary data.</text>
</comment>
<dbReference type="RefSeq" id="WP_025911304.1">
    <property type="nucleotide sequence ID" value="NZ_KQ758629.1"/>
</dbReference>
<dbReference type="Gene3D" id="3.40.50.1100">
    <property type="match status" value="1"/>
</dbReference>
<evidence type="ECO:0000313" key="1">
    <source>
        <dbReference type="EMBL" id="KSU89333.1"/>
    </source>
</evidence>